<gene>
    <name evidence="5" type="ORF">D0Y50_06565</name>
</gene>
<dbReference type="EMBL" id="CP031769">
    <property type="protein sequence ID" value="AXR06066.1"/>
    <property type="molecule type" value="Genomic_DNA"/>
</dbReference>
<dbReference type="InterPro" id="IPR003593">
    <property type="entry name" value="AAA+_ATPase"/>
</dbReference>
<keyword evidence="3 5" id="KW-0067">ATP-binding</keyword>
<reference evidence="5 6" key="1">
    <citation type="submission" date="2018-08" db="EMBL/GenBank/DDBJ databases">
        <title>Salinimonas sediminis sp. nov., a piezophilic bacterium isolated from a deep-sea sediment sample from the New Britain Trench.</title>
        <authorList>
            <person name="Cao J."/>
        </authorList>
    </citation>
    <scope>NUCLEOTIDE SEQUENCE [LARGE SCALE GENOMIC DNA]</scope>
    <source>
        <strain evidence="5 6">N102</strain>
    </source>
</reference>
<dbReference type="CDD" id="cd03255">
    <property type="entry name" value="ABC_MJ0796_LolCDE_FtsE"/>
    <property type="match status" value="1"/>
</dbReference>
<dbReference type="PANTHER" id="PTHR24220:SF659">
    <property type="entry name" value="TRANSPORTER, PUTATIVE-RELATED"/>
    <property type="match status" value="1"/>
</dbReference>
<dbReference type="Proteomes" id="UP000262073">
    <property type="component" value="Chromosome"/>
</dbReference>
<dbReference type="SMART" id="SM00382">
    <property type="entry name" value="AAA"/>
    <property type="match status" value="1"/>
</dbReference>
<dbReference type="PANTHER" id="PTHR24220">
    <property type="entry name" value="IMPORT ATP-BINDING PROTEIN"/>
    <property type="match status" value="1"/>
</dbReference>
<evidence type="ECO:0000256" key="3">
    <source>
        <dbReference type="ARBA" id="ARBA00022840"/>
    </source>
</evidence>
<sequence length="223" mass="23968">MIVIKELVKQYPHATTPIINQLTLNVVKGESVSIRGASGCGKSTLLALMAGFEEADAGTIQIGNIALSCDREKDADAFRRDQLGVVFQSFNLLDCLNVWDNIAFTARLKGVVDAPYQEHIMDTLGIAPLRQKMPSALSGGEQQRVAIARALVHRPSVVLADEPTGNLDETTSDQVAQALYSICAELATTLIVVTHSNEVAQQAQTPMWLRHGTLHAAPVAGGR</sequence>
<dbReference type="Gene3D" id="3.40.50.300">
    <property type="entry name" value="P-loop containing nucleotide triphosphate hydrolases"/>
    <property type="match status" value="1"/>
</dbReference>
<feature type="domain" description="ABC transporter" evidence="4">
    <location>
        <begin position="2"/>
        <end position="223"/>
    </location>
</feature>
<evidence type="ECO:0000259" key="4">
    <source>
        <dbReference type="PROSITE" id="PS50893"/>
    </source>
</evidence>
<dbReference type="GO" id="GO:0005524">
    <property type="term" value="F:ATP binding"/>
    <property type="evidence" value="ECO:0007669"/>
    <property type="project" value="UniProtKB-KW"/>
</dbReference>
<dbReference type="GO" id="GO:0016887">
    <property type="term" value="F:ATP hydrolysis activity"/>
    <property type="evidence" value="ECO:0007669"/>
    <property type="project" value="InterPro"/>
</dbReference>
<dbReference type="AlphaFoldDB" id="A0A346NKK9"/>
<dbReference type="InterPro" id="IPR003439">
    <property type="entry name" value="ABC_transporter-like_ATP-bd"/>
</dbReference>
<evidence type="ECO:0000313" key="5">
    <source>
        <dbReference type="EMBL" id="AXR06066.1"/>
    </source>
</evidence>
<keyword evidence="2" id="KW-0547">Nucleotide-binding</keyword>
<organism evidence="5 6">
    <name type="scientific">Salinimonas sediminis</name>
    <dbReference type="NCBI Taxonomy" id="2303538"/>
    <lineage>
        <taxon>Bacteria</taxon>
        <taxon>Pseudomonadati</taxon>
        <taxon>Pseudomonadota</taxon>
        <taxon>Gammaproteobacteria</taxon>
        <taxon>Alteromonadales</taxon>
        <taxon>Alteromonadaceae</taxon>
        <taxon>Alteromonas/Salinimonas group</taxon>
        <taxon>Salinimonas</taxon>
    </lineage>
</organism>
<dbReference type="PROSITE" id="PS00211">
    <property type="entry name" value="ABC_TRANSPORTER_1"/>
    <property type="match status" value="1"/>
</dbReference>
<protein>
    <submittedName>
        <fullName evidence="5">ABC transporter ATP-binding protein</fullName>
    </submittedName>
</protein>
<accession>A0A346NKK9</accession>
<dbReference type="GO" id="GO:0005886">
    <property type="term" value="C:plasma membrane"/>
    <property type="evidence" value="ECO:0007669"/>
    <property type="project" value="TreeGrafter"/>
</dbReference>
<dbReference type="RefSeq" id="WP_117316062.1">
    <property type="nucleotide sequence ID" value="NZ_CP031769.1"/>
</dbReference>
<keyword evidence="6" id="KW-1185">Reference proteome</keyword>
<evidence type="ECO:0000256" key="2">
    <source>
        <dbReference type="ARBA" id="ARBA00022741"/>
    </source>
</evidence>
<dbReference type="KEGG" id="salm:D0Y50_06565"/>
<keyword evidence="1" id="KW-0813">Transport</keyword>
<dbReference type="Pfam" id="PF00005">
    <property type="entry name" value="ABC_tran"/>
    <property type="match status" value="1"/>
</dbReference>
<dbReference type="InterPro" id="IPR027417">
    <property type="entry name" value="P-loop_NTPase"/>
</dbReference>
<dbReference type="InterPro" id="IPR017911">
    <property type="entry name" value="MacB-like_ATP-bd"/>
</dbReference>
<dbReference type="SUPFAM" id="SSF52540">
    <property type="entry name" value="P-loop containing nucleoside triphosphate hydrolases"/>
    <property type="match status" value="1"/>
</dbReference>
<dbReference type="PROSITE" id="PS50893">
    <property type="entry name" value="ABC_TRANSPORTER_2"/>
    <property type="match status" value="1"/>
</dbReference>
<dbReference type="OrthoDB" id="9801477at2"/>
<proteinExistence type="predicted"/>
<name>A0A346NKK9_9ALTE</name>
<dbReference type="InterPro" id="IPR015854">
    <property type="entry name" value="ABC_transpr_LolD-like"/>
</dbReference>
<evidence type="ECO:0000256" key="1">
    <source>
        <dbReference type="ARBA" id="ARBA00022448"/>
    </source>
</evidence>
<dbReference type="InterPro" id="IPR017871">
    <property type="entry name" value="ABC_transporter-like_CS"/>
</dbReference>
<evidence type="ECO:0000313" key="6">
    <source>
        <dbReference type="Proteomes" id="UP000262073"/>
    </source>
</evidence>
<dbReference type="GO" id="GO:0022857">
    <property type="term" value="F:transmembrane transporter activity"/>
    <property type="evidence" value="ECO:0007669"/>
    <property type="project" value="TreeGrafter"/>
</dbReference>